<accession>A0A974HBV3</accession>
<sequence length="82" mass="9195">MHINTKKPGMSSPTILLTLVNYNSQRMLGVLLHNCWTNQTNTNWNLVATLCACFNVILVQSSASIYKYLSAAVLFKLKSLFT</sequence>
<evidence type="ECO:0000256" key="1">
    <source>
        <dbReference type="SAM" id="Phobius"/>
    </source>
</evidence>
<evidence type="ECO:0000313" key="2">
    <source>
        <dbReference type="EMBL" id="OCT71821.1"/>
    </source>
</evidence>
<gene>
    <name evidence="2" type="ORF">XELAEV_18034799mg</name>
</gene>
<keyword evidence="1" id="KW-0812">Transmembrane</keyword>
<dbReference type="EMBL" id="CM004478">
    <property type="protein sequence ID" value="OCT71821.1"/>
    <property type="molecule type" value="Genomic_DNA"/>
</dbReference>
<proteinExistence type="predicted"/>
<organism evidence="2 3">
    <name type="scientific">Xenopus laevis</name>
    <name type="common">African clawed frog</name>
    <dbReference type="NCBI Taxonomy" id="8355"/>
    <lineage>
        <taxon>Eukaryota</taxon>
        <taxon>Metazoa</taxon>
        <taxon>Chordata</taxon>
        <taxon>Craniata</taxon>
        <taxon>Vertebrata</taxon>
        <taxon>Euteleostomi</taxon>
        <taxon>Amphibia</taxon>
        <taxon>Batrachia</taxon>
        <taxon>Anura</taxon>
        <taxon>Pipoidea</taxon>
        <taxon>Pipidae</taxon>
        <taxon>Xenopodinae</taxon>
        <taxon>Xenopus</taxon>
        <taxon>Xenopus</taxon>
    </lineage>
</organism>
<feature type="transmembrane region" description="Helical" evidence="1">
    <location>
        <begin position="46"/>
        <end position="69"/>
    </location>
</feature>
<name>A0A974HBV3_XENLA</name>
<dbReference type="AlphaFoldDB" id="A0A974HBV3"/>
<keyword evidence="1" id="KW-0472">Membrane</keyword>
<reference evidence="3" key="1">
    <citation type="journal article" date="2016" name="Nature">
        <title>Genome evolution in the allotetraploid frog Xenopus laevis.</title>
        <authorList>
            <person name="Session A.M."/>
            <person name="Uno Y."/>
            <person name="Kwon T."/>
            <person name="Chapman J.A."/>
            <person name="Toyoda A."/>
            <person name="Takahashi S."/>
            <person name="Fukui A."/>
            <person name="Hikosaka A."/>
            <person name="Suzuki A."/>
            <person name="Kondo M."/>
            <person name="van Heeringen S.J."/>
            <person name="Quigley I."/>
            <person name="Heinz S."/>
            <person name="Ogino H."/>
            <person name="Ochi H."/>
            <person name="Hellsten U."/>
            <person name="Lyons J.B."/>
            <person name="Simakov O."/>
            <person name="Putnam N."/>
            <person name="Stites J."/>
            <person name="Kuroki Y."/>
            <person name="Tanaka T."/>
            <person name="Michiue T."/>
            <person name="Watanabe M."/>
            <person name="Bogdanovic O."/>
            <person name="Lister R."/>
            <person name="Georgiou G."/>
            <person name="Paranjpe S.S."/>
            <person name="van Kruijsbergen I."/>
            <person name="Shu S."/>
            <person name="Carlson J."/>
            <person name="Kinoshita T."/>
            <person name="Ohta Y."/>
            <person name="Mawaribuchi S."/>
            <person name="Jenkins J."/>
            <person name="Grimwood J."/>
            <person name="Schmutz J."/>
            <person name="Mitros T."/>
            <person name="Mozaffari S.V."/>
            <person name="Suzuki Y."/>
            <person name="Haramoto Y."/>
            <person name="Yamamoto T.S."/>
            <person name="Takagi C."/>
            <person name="Heald R."/>
            <person name="Miller K."/>
            <person name="Haudenschild C."/>
            <person name="Kitzman J."/>
            <person name="Nakayama T."/>
            <person name="Izutsu Y."/>
            <person name="Robert J."/>
            <person name="Fortriede J."/>
            <person name="Burns K."/>
            <person name="Lotay V."/>
            <person name="Karimi K."/>
            <person name="Yasuoka Y."/>
            <person name="Dichmann D.S."/>
            <person name="Flajnik M.F."/>
            <person name="Houston D.W."/>
            <person name="Shendure J."/>
            <person name="DuPasquier L."/>
            <person name="Vize P.D."/>
            <person name="Zorn A.M."/>
            <person name="Ito M."/>
            <person name="Marcotte E.M."/>
            <person name="Wallingford J.B."/>
            <person name="Ito Y."/>
            <person name="Asashima M."/>
            <person name="Ueno N."/>
            <person name="Matsuda Y."/>
            <person name="Veenstra G.J."/>
            <person name="Fujiyama A."/>
            <person name="Harland R.M."/>
            <person name="Taira M."/>
            <person name="Rokhsar D.S."/>
        </authorList>
    </citation>
    <scope>NUCLEOTIDE SEQUENCE [LARGE SCALE GENOMIC DNA]</scope>
    <source>
        <strain evidence="3">J</strain>
    </source>
</reference>
<protein>
    <submittedName>
        <fullName evidence="2">Uncharacterized protein</fullName>
    </submittedName>
</protein>
<evidence type="ECO:0000313" key="3">
    <source>
        <dbReference type="Proteomes" id="UP000694892"/>
    </source>
</evidence>
<dbReference type="Proteomes" id="UP000694892">
    <property type="component" value="Chromosome 7L"/>
</dbReference>
<keyword evidence="1" id="KW-1133">Transmembrane helix</keyword>